<feature type="transmembrane region" description="Helical" evidence="2">
    <location>
        <begin position="68"/>
        <end position="88"/>
    </location>
</feature>
<dbReference type="AlphaFoldDB" id="A0A9W8NAP0"/>
<dbReference type="Pfam" id="PF11374">
    <property type="entry name" value="DUF3176"/>
    <property type="match status" value="1"/>
</dbReference>
<keyword evidence="4" id="KW-1185">Reference proteome</keyword>
<name>A0A9W8NAP0_9PEZI</name>
<evidence type="ECO:0000256" key="1">
    <source>
        <dbReference type="SAM" id="MobiDB-lite"/>
    </source>
</evidence>
<dbReference type="EMBL" id="JANPWZ010001442">
    <property type="protein sequence ID" value="KAJ3565772.1"/>
    <property type="molecule type" value="Genomic_DNA"/>
</dbReference>
<keyword evidence="2" id="KW-0812">Transmembrane</keyword>
<feature type="transmembrane region" description="Helical" evidence="2">
    <location>
        <begin position="163"/>
        <end position="182"/>
    </location>
</feature>
<reference evidence="3" key="1">
    <citation type="submission" date="2022-07" db="EMBL/GenBank/DDBJ databases">
        <title>Genome Sequence of Xylaria arbuscula.</title>
        <authorList>
            <person name="Buettner E."/>
        </authorList>
    </citation>
    <scope>NUCLEOTIDE SEQUENCE</scope>
    <source>
        <strain evidence="3">VT107</strain>
    </source>
</reference>
<organism evidence="3 4">
    <name type="scientific">Xylaria arbuscula</name>
    <dbReference type="NCBI Taxonomy" id="114810"/>
    <lineage>
        <taxon>Eukaryota</taxon>
        <taxon>Fungi</taxon>
        <taxon>Dikarya</taxon>
        <taxon>Ascomycota</taxon>
        <taxon>Pezizomycotina</taxon>
        <taxon>Sordariomycetes</taxon>
        <taxon>Xylariomycetidae</taxon>
        <taxon>Xylariales</taxon>
        <taxon>Xylariaceae</taxon>
        <taxon>Xylaria</taxon>
    </lineage>
</organism>
<evidence type="ECO:0000256" key="2">
    <source>
        <dbReference type="SAM" id="Phobius"/>
    </source>
</evidence>
<feature type="compositionally biased region" description="Basic and acidic residues" evidence="1">
    <location>
        <begin position="12"/>
        <end position="21"/>
    </location>
</feature>
<dbReference type="VEuPathDB" id="FungiDB:F4678DRAFT_486231"/>
<feature type="region of interest" description="Disordered" evidence="1">
    <location>
        <begin position="1"/>
        <end position="32"/>
    </location>
</feature>
<gene>
    <name evidence="3" type="ORF">NPX13_g7372</name>
</gene>
<evidence type="ECO:0000313" key="4">
    <source>
        <dbReference type="Proteomes" id="UP001148614"/>
    </source>
</evidence>
<sequence length="606" mass="66653">MGAISLRWPSFGKEKKRENETSPRQPAHSFSPIQSNSAAWLEHESDSGIGPEKRQNVPHSLFRWKWEIMGMLLSLASTAASIVLLAVFDGRRVDSFHAPFSLNTFVSILAQASRTSLAFGVGSGLGQAKWNIFTRRHGSLTLFQAFDEASKGPWGSLNLMYHLRSWSLAILGAAVIVTLLTIEPLVQASITQDGILDKDFSNLASKTTITRATNYSVASFNLTESDEDINGPGLELLITAYRGNSSSDSQTALPIFGCPTGNSIYKLPYPNSAGVISVLSGNPFGNDTDGGQGPAYVADVSAYPERTWSFQETGNQTTIVVWSTLQYAIDRASTLSNWNTTAIRATECALSFCTRVYSASVAEGILKETLVASVTHREPDSFQLYNTSTSVPAEIRNSTGFEGDTQYARSDLQLFITDDEARSLNLTSDDGLRFNITQDAVSNTVYSLTNTAYNVRQIQNFVGSAKDLNATFKTLADNISLYLRNEAHNKSGSAHYGTAHKWAFHYRIRWEFLIPPLVLTLAGCFFILYTIWETRSLGLMAWKESTLATLAHGLDALTRAKMRESYLDNTEDKSAREILVKAEKFRGGIELCETYPGVNSKGTSRV</sequence>
<feature type="transmembrane region" description="Helical" evidence="2">
    <location>
        <begin position="512"/>
        <end position="532"/>
    </location>
</feature>
<comment type="caution">
    <text evidence="3">The sequence shown here is derived from an EMBL/GenBank/DDBJ whole genome shotgun (WGS) entry which is preliminary data.</text>
</comment>
<proteinExistence type="predicted"/>
<dbReference type="PANTHER" id="PTHR35394">
    <property type="entry name" value="DUF3176 DOMAIN-CONTAINING PROTEIN"/>
    <property type="match status" value="1"/>
</dbReference>
<accession>A0A9W8NAP0</accession>
<dbReference type="InterPro" id="IPR021514">
    <property type="entry name" value="DUF3176"/>
</dbReference>
<protein>
    <submittedName>
        <fullName evidence="3">Uncharacterized protein</fullName>
    </submittedName>
</protein>
<keyword evidence="2" id="KW-1133">Transmembrane helix</keyword>
<keyword evidence="2" id="KW-0472">Membrane</keyword>
<dbReference type="Proteomes" id="UP001148614">
    <property type="component" value="Unassembled WGS sequence"/>
</dbReference>
<dbReference type="PANTHER" id="PTHR35394:SF5">
    <property type="entry name" value="DUF3176 DOMAIN-CONTAINING PROTEIN"/>
    <property type="match status" value="1"/>
</dbReference>
<evidence type="ECO:0000313" key="3">
    <source>
        <dbReference type="EMBL" id="KAJ3565772.1"/>
    </source>
</evidence>